<sequence>MIEEGKTEGKNIYPFLMIMKKGKGGGAKGMKEEILINYYL</sequence>
<dbReference type="AlphaFoldDB" id="A0A382F6K9"/>
<gene>
    <name evidence="1" type="ORF">METZ01_LOCUS210571</name>
</gene>
<protein>
    <submittedName>
        <fullName evidence="1">Uncharacterized protein</fullName>
    </submittedName>
</protein>
<evidence type="ECO:0000313" key="1">
    <source>
        <dbReference type="EMBL" id="SVB57717.1"/>
    </source>
</evidence>
<dbReference type="EMBL" id="UINC01047882">
    <property type="protein sequence ID" value="SVB57717.1"/>
    <property type="molecule type" value="Genomic_DNA"/>
</dbReference>
<proteinExistence type="predicted"/>
<accession>A0A382F6K9</accession>
<organism evidence="1">
    <name type="scientific">marine metagenome</name>
    <dbReference type="NCBI Taxonomy" id="408172"/>
    <lineage>
        <taxon>unclassified sequences</taxon>
        <taxon>metagenomes</taxon>
        <taxon>ecological metagenomes</taxon>
    </lineage>
</organism>
<reference evidence="1" key="1">
    <citation type="submission" date="2018-05" db="EMBL/GenBank/DDBJ databases">
        <authorList>
            <person name="Lanie J.A."/>
            <person name="Ng W.-L."/>
            <person name="Kazmierczak K.M."/>
            <person name="Andrzejewski T.M."/>
            <person name="Davidsen T.M."/>
            <person name="Wayne K.J."/>
            <person name="Tettelin H."/>
            <person name="Glass J.I."/>
            <person name="Rusch D."/>
            <person name="Podicherti R."/>
            <person name="Tsui H.-C.T."/>
            <person name="Winkler M.E."/>
        </authorList>
    </citation>
    <scope>NUCLEOTIDE SEQUENCE</scope>
</reference>
<name>A0A382F6K9_9ZZZZ</name>